<accession>A0A8C4UIQ5</accession>
<reference evidence="1" key="1">
    <citation type="submission" date="2025-08" db="UniProtKB">
        <authorList>
            <consortium name="Ensembl"/>
        </authorList>
    </citation>
    <scope>IDENTIFICATION</scope>
</reference>
<organism evidence="1 2">
    <name type="scientific">Falco tinnunculus</name>
    <name type="common">Common kestrel</name>
    <dbReference type="NCBI Taxonomy" id="100819"/>
    <lineage>
        <taxon>Eukaryota</taxon>
        <taxon>Metazoa</taxon>
        <taxon>Chordata</taxon>
        <taxon>Craniata</taxon>
        <taxon>Vertebrata</taxon>
        <taxon>Euteleostomi</taxon>
        <taxon>Archelosauria</taxon>
        <taxon>Archosauria</taxon>
        <taxon>Dinosauria</taxon>
        <taxon>Saurischia</taxon>
        <taxon>Theropoda</taxon>
        <taxon>Coelurosauria</taxon>
        <taxon>Aves</taxon>
        <taxon>Neognathae</taxon>
        <taxon>Neoaves</taxon>
        <taxon>Telluraves</taxon>
        <taxon>Australaves</taxon>
        <taxon>Falconiformes</taxon>
        <taxon>Falconidae</taxon>
        <taxon>Falco</taxon>
    </lineage>
</organism>
<sequence length="59" mass="6908">MSSQCVRAQRCLWCHSYASRCWDKAPRTKQVDHPCVYMPVGLHLCFVFYREKSKQAAPC</sequence>
<reference evidence="1" key="2">
    <citation type="submission" date="2025-09" db="UniProtKB">
        <authorList>
            <consortium name="Ensembl"/>
        </authorList>
    </citation>
    <scope>IDENTIFICATION</scope>
</reference>
<evidence type="ECO:0000313" key="2">
    <source>
        <dbReference type="Proteomes" id="UP000694562"/>
    </source>
</evidence>
<dbReference type="Ensembl" id="ENSFTIT00000014344.1">
    <property type="protein sequence ID" value="ENSFTIP00000013753.1"/>
    <property type="gene ID" value="ENSFTIG00000009163.1"/>
</dbReference>
<proteinExistence type="predicted"/>
<dbReference type="AlphaFoldDB" id="A0A8C4UIQ5"/>
<keyword evidence="2" id="KW-1185">Reference proteome</keyword>
<evidence type="ECO:0000313" key="1">
    <source>
        <dbReference type="Ensembl" id="ENSFTIP00000013753.1"/>
    </source>
</evidence>
<protein>
    <submittedName>
        <fullName evidence="1">Uncharacterized protein</fullName>
    </submittedName>
</protein>
<name>A0A8C4UIQ5_FALTI</name>
<dbReference type="Proteomes" id="UP000694562">
    <property type="component" value="Unplaced"/>
</dbReference>